<keyword evidence="6" id="KW-0456">Lyase</keyword>
<evidence type="ECO:0000256" key="6">
    <source>
        <dbReference type="ARBA" id="ARBA00023239"/>
    </source>
</evidence>
<dbReference type="NCBIfam" id="NF008865">
    <property type="entry name" value="PRK11898.1"/>
    <property type="match status" value="1"/>
</dbReference>
<evidence type="ECO:0000259" key="8">
    <source>
        <dbReference type="PROSITE" id="PS51171"/>
    </source>
</evidence>
<evidence type="ECO:0000256" key="4">
    <source>
        <dbReference type="ARBA" id="ARBA00023141"/>
    </source>
</evidence>
<keyword evidence="3" id="KW-0028">Amino-acid biosynthesis</keyword>
<dbReference type="SUPFAM" id="SSF55021">
    <property type="entry name" value="ACT-like"/>
    <property type="match status" value="1"/>
</dbReference>
<protein>
    <recommendedName>
        <fullName evidence="2">prephenate dehydratase</fullName>
        <ecNumber evidence="2">4.2.1.51</ecNumber>
    </recommendedName>
</protein>
<dbReference type="UniPathway" id="UPA00121">
    <property type="reaction ID" value="UER00345"/>
</dbReference>
<feature type="domain" description="Prephenate dehydratase" evidence="8">
    <location>
        <begin position="6"/>
        <end position="186"/>
    </location>
</feature>
<dbReference type="InterPro" id="IPR002912">
    <property type="entry name" value="ACT_dom"/>
</dbReference>
<evidence type="ECO:0000256" key="5">
    <source>
        <dbReference type="ARBA" id="ARBA00023222"/>
    </source>
</evidence>
<dbReference type="PROSITE" id="PS51671">
    <property type="entry name" value="ACT"/>
    <property type="match status" value="1"/>
</dbReference>
<dbReference type="Gene3D" id="3.40.190.10">
    <property type="entry name" value="Periplasmic binding protein-like II"/>
    <property type="match status" value="2"/>
</dbReference>
<dbReference type="Pfam" id="PF00800">
    <property type="entry name" value="PDT"/>
    <property type="match status" value="1"/>
</dbReference>
<dbReference type="PANTHER" id="PTHR21022:SF19">
    <property type="entry name" value="PREPHENATE DEHYDRATASE-RELATED"/>
    <property type="match status" value="1"/>
</dbReference>
<dbReference type="InterPro" id="IPR001086">
    <property type="entry name" value="Preph_deHydtase"/>
</dbReference>
<comment type="pathway">
    <text evidence="1">Amino-acid biosynthesis; L-phenylalanine biosynthesis; phenylpyruvate from prephenate: step 1/1.</text>
</comment>
<dbReference type="FunFam" id="3.30.70.260:FF:000012">
    <property type="entry name" value="Prephenate dehydratase"/>
    <property type="match status" value="1"/>
</dbReference>
<dbReference type="SUPFAM" id="SSF53850">
    <property type="entry name" value="Periplasmic binding protein-like II"/>
    <property type="match status" value="1"/>
</dbReference>
<dbReference type="InterPro" id="IPR045865">
    <property type="entry name" value="ACT-like_dom_sf"/>
</dbReference>
<sequence length="309" mass="33250">VGENKRLAYLGPSGTFTEQALLNQTDLRELELVSVSSIPEVLKRVSDNEADLGFVAIENSIEGSVNITQDTLTFDADLLIQREVVSSIELNLLVKPGTSLDEITTVLSFPHAIAQCKDWLSDNLPNAVTEAANSTADAAKQVSGKSHNTFAAIGTERAADAYGLEILVGGIQDHSDNETRFVLVASDGVPSPTGYDKTSIVVFQDADRPGSLLGILQEFAARSLNLTRLESRPTKKGLGNYCFLIDLEGHISDEVVADCLKNLHVKNGSVKFLGSYPAAGDDNTISDKATVDSEKADSWLDELRGRIDK</sequence>
<accession>A0A382HN70</accession>
<dbReference type="EMBL" id="UINC01062324">
    <property type="protein sequence ID" value="SVB88834.1"/>
    <property type="molecule type" value="Genomic_DNA"/>
</dbReference>
<dbReference type="AlphaFoldDB" id="A0A382HN70"/>
<comment type="catalytic activity">
    <reaction evidence="7">
        <text>prephenate + H(+) = 3-phenylpyruvate + CO2 + H2O</text>
        <dbReference type="Rhea" id="RHEA:21648"/>
        <dbReference type="ChEBI" id="CHEBI:15377"/>
        <dbReference type="ChEBI" id="CHEBI:15378"/>
        <dbReference type="ChEBI" id="CHEBI:16526"/>
        <dbReference type="ChEBI" id="CHEBI:18005"/>
        <dbReference type="ChEBI" id="CHEBI:29934"/>
        <dbReference type="EC" id="4.2.1.51"/>
    </reaction>
</comment>
<dbReference type="InterPro" id="IPR008242">
    <property type="entry name" value="Chor_mutase/pphenate_deHydtase"/>
</dbReference>
<proteinExistence type="predicted"/>
<evidence type="ECO:0000256" key="2">
    <source>
        <dbReference type="ARBA" id="ARBA00013147"/>
    </source>
</evidence>
<evidence type="ECO:0000313" key="10">
    <source>
        <dbReference type="EMBL" id="SVB88834.1"/>
    </source>
</evidence>
<dbReference type="InterPro" id="IPR018528">
    <property type="entry name" value="Preph_deHydtase_CS"/>
</dbReference>
<dbReference type="Gene3D" id="3.30.70.260">
    <property type="match status" value="1"/>
</dbReference>
<reference evidence="10" key="1">
    <citation type="submission" date="2018-05" db="EMBL/GenBank/DDBJ databases">
        <authorList>
            <person name="Lanie J.A."/>
            <person name="Ng W.-L."/>
            <person name="Kazmierczak K.M."/>
            <person name="Andrzejewski T.M."/>
            <person name="Davidsen T.M."/>
            <person name="Wayne K.J."/>
            <person name="Tettelin H."/>
            <person name="Glass J.I."/>
            <person name="Rusch D."/>
            <person name="Podicherti R."/>
            <person name="Tsui H.-C.T."/>
            <person name="Winkler M.E."/>
        </authorList>
    </citation>
    <scope>NUCLEOTIDE SEQUENCE</scope>
</reference>
<dbReference type="CDD" id="cd13633">
    <property type="entry name" value="PBP2_Sa-PDT_like"/>
    <property type="match status" value="1"/>
</dbReference>
<dbReference type="GO" id="GO:0005737">
    <property type="term" value="C:cytoplasm"/>
    <property type="evidence" value="ECO:0007669"/>
    <property type="project" value="TreeGrafter"/>
</dbReference>
<evidence type="ECO:0000259" key="9">
    <source>
        <dbReference type="PROSITE" id="PS51671"/>
    </source>
</evidence>
<dbReference type="PIRSF" id="PIRSF001500">
    <property type="entry name" value="Chor_mut_pdt_Ppr"/>
    <property type="match status" value="1"/>
</dbReference>
<dbReference type="Pfam" id="PF01842">
    <property type="entry name" value="ACT"/>
    <property type="match status" value="1"/>
</dbReference>
<organism evidence="10">
    <name type="scientific">marine metagenome</name>
    <dbReference type="NCBI Taxonomy" id="408172"/>
    <lineage>
        <taxon>unclassified sequences</taxon>
        <taxon>metagenomes</taxon>
        <taxon>ecological metagenomes</taxon>
    </lineage>
</organism>
<dbReference type="CDD" id="cd04905">
    <property type="entry name" value="ACT_CM-PDT"/>
    <property type="match status" value="1"/>
</dbReference>
<dbReference type="PROSITE" id="PS51171">
    <property type="entry name" value="PREPHENATE_DEHYDR_3"/>
    <property type="match status" value="1"/>
</dbReference>
<dbReference type="GO" id="GO:0004664">
    <property type="term" value="F:prephenate dehydratase activity"/>
    <property type="evidence" value="ECO:0007669"/>
    <property type="project" value="UniProtKB-EC"/>
</dbReference>
<keyword evidence="4" id="KW-0057">Aromatic amino acid biosynthesis</keyword>
<name>A0A382HN70_9ZZZZ</name>
<dbReference type="EC" id="4.2.1.51" evidence="2"/>
<dbReference type="PROSITE" id="PS00858">
    <property type="entry name" value="PREPHENATE_DEHYDR_2"/>
    <property type="match status" value="1"/>
</dbReference>
<evidence type="ECO:0000256" key="1">
    <source>
        <dbReference type="ARBA" id="ARBA00004741"/>
    </source>
</evidence>
<evidence type="ECO:0000256" key="7">
    <source>
        <dbReference type="ARBA" id="ARBA00047848"/>
    </source>
</evidence>
<evidence type="ECO:0000256" key="3">
    <source>
        <dbReference type="ARBA" id="ARBA00022605"/>
    </source>
</evidence>
<dbReference type="PROSITE" id="PS00857">
    <property type="entry name" value="PREPHENATE_DEHYDR_1"/>
    <property type="match status" value="1"/>
</dbReference>
<feature type="domain" description="ACT" evidence="9">
    <location>
        <begin position="200"/>
        <end position="277"/>
    </location>
</feature>
<feature type="non-terminal residue" evidence="10">
    <location>
        <position position="1"/>
    </location>
</feature>
<dbReference type="PANTHER" id="PTHR21022">
    <property type="entry name" value="PREPHENATE DEHYDRATASE P PROTEIN"/>
    <property type="match status" value="1"/>
</dbReference>
<keyword evidence="5" id="KW-0584">Phenylalanine biosynthesis</keyword>
<dbReference type="GO" id="GO:0009094">
    <property type="term" value="P:L-phenylalanine biosynthetic process"/>
    <property type="evidence" value="ECO:0007669"/>
    <property type="project" value="UniProtKB-UniPathway"/>
</dbReference>
<gene>
    <name evidence="10" type="ORF">METZ01_LOCUS241688</name>
</gene>